<evidence type="ECO:0000256" key="5">
    <source>
        <dbReference type="ARBA" id="ARBA00022491"/>
    </source>
</evidence>
<keyword evidence="12" id="KW-0408">Iron</keyword>
<comment type="cofactor">
    <cofactor evidence="11">
        <name>Zn(2+)</name>
        <dbReference type="ChEBI" id="CHEBI:29105"/>
    </cofactor>
    <text evidence="11">Binds 1 zinc ion per subunit.</text>
</comment>
<evidence type="ECO:0000313" key="13">
    <source>
        <dbReference type="EMBL" id="SMB92256.1"/>
    </source>
</evidence>
<dbReference type="PANTHER" id="PTHR33202">
    <property type="entry name" value="ZINC UPTAKE REGULATION PROTEIN"/>
    <property type="match status" value="1"/>
</dbReference>
<dbReference type="CDD" id="cd07153">
    <property type="entry name" value="Fur_like"/>
    <property type="match status" value="1"/>
</dbReference>
<organism evidence="13 14">
    <name type="scientific">Peptoniphilus asaccharolyticus DSM 20463</name>
    <dbReference type="NCBI Taxonomy" id="573058"/>
    <lineage>
        <taxon>Bacteria</taxon>
        <taxon>Bacillati</taxon>
        <taxon>Bacillota</taxon>
        <taxon>Tissierellia</taxon>
        <taxon>Tissierellales</taxon>
        <taxon>Peptoniphilaceae</taxon>
        <taxon>Peptoniphilus</taxon>
    </lineage>
</organism>
<feature type="binding site" evidence="11">
    <location>
        <position position="86"/>
    </location>
    <ligand>
        <name>Zn(2+)</name>
        <dbReference type="ChEBI" id="CHEBI:29105"/>
    </ligand>
</feature>
<evidence type="ECO:0000256" key="1">
    <source>
        <dbReference type="ARBA" id="ARBA00004496"/>
    </source>
</evidence>
<dbReference type="OrthoDB" id="8659436at2"/>
<dbReference type="GO" id="GO:0003700">
    <property type="term" value="F:DNA-binding transcription factor activity"/>
    <property type="evidence" value="ECO:0007669"/>
    <property type="project" value="InterPro"/>
</dbReference>
<dbReference type="GO" id="GO:0045892">
    <property type="term" value="P:negative regulation of DNA-templated transcription"/>
    <property type="evidence" value="ECO:0007669"/>
    <property type="project" value="TreeGrafter"/>
</dbReference>
<dbReference type="Gene3D" id="3.30.1490.190">
    <property type="match status" value="1"/>
</dbReference>
<dbReference type="GO" id="GO:1900376">
    <property type="term" value="P:regulation of secondary metabolite biosynthetic process"/>
    <property type="evidence" value="ECO:0007669"/>
    <property type="project" value="TreeGrafter"/>
</dbReference>
<feature type="binding site" evidence="11">
    <location>
        <position position="89"/>
    </location>
    <ligand>
        <name>Zn(2+)</name>
        <dbReference type="ChEBI" id="CHEBI:29105"/>
    </ligand>
</feature>
<accession>A0A1W1VG14</accession>
<feature type="binding site" evidence="12">
    <location>
        <position position="80"/>
    </location>
    <ligand>
        <name>Fe cation</name>
        <dbReference type="ChEBI" id="CHEBI:24875"/>
    </ligand>
</feature>
<dbReference type="InterPro" id="IPR043135">
    <property type="entry name" value="Fur_C"/>
</dbReference>
<evidence type="ECO:0000256" key="11">
    <source>
        <dbReference type="PIRSR" id="PIRSR602481-1"/>
    </source>
</evidence>
<evidence type="ECO:0000256" key="9">
    <source>
        <dbReference type="ARBA" id="ARBA00023125"/>
    </source>
</evidence>
<keyword evidence="4" id="KW-0963">Cytoplasm</keyword>
<dbReference type="STRING" id="573058.SAMN00017477_1915"/>
<comment type="subcellular location">
    <subcellularLocation>
        <location evidence="1">Cytoplasm</location>
    </subcellularLocation>
</comment>
<dbReference type="RefSeq" id="WP_084231435.1">
    <property type="nucleotide sequence ID" value="NZ_FWWR01000014.1"/>
</dbReference>
<dbReference type="InterPro" id="IPR036388">
    <property type="entry name" value="WH-like_DNA-bd_sf"/>
</dbReference>
<dbReference type="Gene3D" id="1.10.10.10">
    <property type="entry name" value="Winged helix-like DNA-binding domain superfamily/Winged helix DNA-binding domain"/>
    <property type="match status" value="1"/>
</dbReference>
<dbReference type="GO" id="GO:0008270">
    <property type="term" value="F:zinc ion binding"/>
    <property type="evidence" value="ECO:0007669"/>
    <property type="project" value="TreeGrafter"/>
</dbReference>
<comment type="cofactor">
    <cofactor evidence="12">
        <name>Mn(2+)</name>
        <dbReference type="ChEBI" id="CHEBI:29035"/>
    </cofactor>
    <cofactor evidence="12">
        <name>Fe(2+)</name>
        <dbReference type="ChEBI" id="CHEBI:29033"/>
    </cofactor>
    <text evidence="12">Binds 1 Mn(2+) or Fe(2+) ion per subunit.</text>
</comment>
<keyword evidence="7 11" id="KW-0862">Zinc</keyword>
<feature type="binding site" evidence="12">
    <location>
        <position position="118"/>
    </location>
    <ligand>
        <name>Fe cation</name>
        <dbReference type="ChEBI" id="CHEBI:24875"/>
    </ligand>
</feature>
<evidence type="ECO:0000256" key="6">
    <source>
        <dbReference type="ARBA" id="ARBA00022723"/>
    </source>
</evidence>
<gene>
    <name evidence="13" type="ORF">SAMN00017477_1915</name>
</gene>
<evidence type="ECO:0000256" key="4">
    <source>
        <dbReference type="ARBA" id="ARBA00022490"/>
    </source>
</evidence>
<reference evidence="14" key="1">
    <citation type="submission" date="2017-04" db="EMBL/GenBank/DDBJ databases">
        <authorList>
            <person name="Varghese N."/>
            <person name="Submissions S."/>
        </authorList>
    </citation>
    <scope>NUCLEOTIDE SEQUENCE [LARGE SCALE GENOMIC DNA]</scope>
    <source>
        <strain evidence="14">DSM 20463</strain>
    </source>
</reference>
<proteinExistence type="inferred from homology"/>
<evidence type="ECO:0000256" key="8">
    <source>
        <dbReference type="ARBA" id="ARBA00023015"/>
    </source>
</evidence>
<dbReference type="EMBL" id="FWWR01000014">
    <property type="protein sequence ID" value="SMB92256.1"/>
    <property type="molecule type" value="Genomic_DNA"/>
</dbReference>
<feature type="binding site" evidence="11">
    <location>
        <position position="126"/>
    </location>
    <ligand>
        <name>Zn(2+)</name>
        <dbReference type="ChEBI" id="CHEBI:29105"/>
    </ligand>
</feature>
<dbReference type="InterPro" id="IPR036390">
    <property type="entry name" value="WH_DNA-bd_sf"/>
</dbReference>
<keyword evidence="5" id="KW-0678">Repressor</keyword>
<protein>
    <submittedName>
        <fullName evidence="13">Fur family transcriptional regulator, ferric uptake regulator</fullName>
    </submittedName>
</protein>
<evidence type="ECO:0000256" key="2">
    <source>
        <dbReference type="ARBA" id="ARBA00007957"/>
    </source>
</evidence>
<comment type="similarity">
    <text evidence="2">Belongs to the Fur family.</text>
</comment>
<dbReference type="InterPro" id="IPR002481">
    <property type="entry name" value="FUR"/>
</dbReference>
<feature type="binding site" evidence="11">
    <location>
        <position position="129"/>
    </location>
    <ligand>
        <name>Zn(2+)</name>
        <dbReference type="ChEBI" id="CHEBI:29105"/>
    </ligand>
</feature>
<comment type="subunit">
    <text evidence="3">Homodimer.</text>
</comment>
<dbReference type="PANTHER" id="PTHR33202:SF2">
    <property type="entry name" value="FERRIC UPTAKE REGULATION PROTEIN"/>
    <property type="match status" value="1"/>
</dbReference>
<keyword evidence="9" id="KW-0238">DNA-binding</keyword>
<dbReference type="GO" id="GO:0005829">
    <property type="term" value="C:cytosol"/>
    <property type="evidence" value="ECO:0007669"/>
    <property type="project" value="TreeGrafter"/>
</dbReference>
<dbReference type="AlphaFoldDB" id="A0A1W1VG14"/>
<name>A0A1W1VG14_PEPAS</name>
<evidence type="ECO:0000256" key="12">
    <source>
        <dbReference type="PIRSR" id="PIRSR602481-2"/>
    </source>
</evidence>
<evidence type="ECO:0000256" key="7">
    <source>
        <dbReference type="ARBA" id="ARBA00022833"/>
    </source>
</evidence>
<dbReference type="Proteomes" id="UP000192368">
    <property type="component" value="Unassembled WGS sequence"/>
</dbReference>
<sequence length="131" mass="14789">MEKLLIEHGFRATKARMEILNILNDSSVPLSAEELISKINRDIVSGSSVYRILSELERPGILKKTLRQNGLNYYTLHDSHEHYIVCSKCGKVVQLERCPISSYEDNIANTTGFKVTGHILELKGICPNCQE</sequence>
<keyword evidence="10" id="KW-0804">Transcription</keyword>
<evidence type="ECO:0000313" key="14">
    <source>
        <dbReference type="Proteomes" id="UP000192368"/>
    </source>
</evidence>
<evidence type="ECO:0000256" key="10">
    <source>
        <dbReference type="ARBA" id="ARBA00023163"/>
    </source>
</evidence>
<keyword evidence="8" id="KW-0805">Transcription regulation</keyword>
<dbReference type="Pfam" id="PF01475">
    <property type="entry name" value="FUR"/>
    <property type="match status" value="1"/>
</dbReference>
<evidence type="ECO:0000256" key="3">
    <source>
        <dbReference type="ARBA" id="ARBA00011738"/>
    </source>
</evidence>
<dbReference type="SUPFAM" id="SSF46785">
    <property type="entry name" value="Winged helix' DNA-binding domain"/>
    <property type="match status" value="1"/>
</dbReference>
<dbReference type="GO" id="GO:0000976">
    <property type="term" value="F:transcription cis-regulatory region binding"/>
    <property type="evidence" value="ECO:0007669"/>
    <property type="project" value="TreeGrafter"/>
</dbReference>
<keyword evidence="14" id="KW-1185">Reference proteome</keyword>
<keyword evidence="6 11" id="KW-0479">Metal-binding</keyword>